<dbReference type="Pfam" id="PF04413">
    <property type="entry name" value="Glycos_transf_N"/>
    <property type="match status" value="1"/>
</dbReference>
<dbReference type="AlphaFoldDB" id="A0A3D8IT66"/>
<dbReference type="EMBL" id="NXLT01000002">
    <property type="protein sequence ID" value="RDU68105.1"/>
    <property type="molecule type" value="Genomic_DNA"/>
</dbReference>
<comment type="similarity">
    <text evidence="9">Belongs to the glycosyltransferase group 1 family.</text>
</comment>
<reference evidence="11 12" key="1">
    <citation type="submission" date="2018-04" db="EMBL/GenBank/DDBJ databases">
        <title>Novel Campyloabacter and Helicobacter Species and Strains.</title>
        <authorList>
            <person name="Mannion A.J."/>
            <person name="Shen Z."/>
            <person name="Fox J.G."/>
        </authorList>
    </citation>
    <scope>NUCLEOTIDE SEQUENCE [LARGE SCALE GENOMIC DNA]</scope>
    <source>
        <strain evidence="11 12">MIT 12-6600</strain>
    </source>
</reference>
<evidence type="ECO:0000256" key="4">
    <source>
        <dbReference type="ARBA" id="ARBA00022679"/>
    </source>
</evidence>
<gene>
    <name evidence="11" type="ORF">CQA54_03570</name>
</gene>
<dbReference type="UniPathway" id="UPA00958"/>
<keyword evidence="9" id="KW-0448">Lipopolysaccharide biosynthesis</keyword>
<dbReference type="PANTHER" id="PTHR42755:SF1">
    <property type="entry name" value="3-DEOXY-D-MANNO-OCTULOSONIC ACID TRANSFERASE, MITOCHONDRIAL-RELATED"/>
    <property type="match status" value="1"/>
</dbReference>
<evidence type="ECO:0000256" key="9">
    <source>
        <dbReference type="RuleBase" id="RU365103"/>
    </source>
</evidence>
<dbReference type="GO" id="GO:0009244">
    <property type="term" value="P:lipopolysaccharide core region biosynthetic process"/>
    <property type="evidence" value="ECO:0007669"/>
    <property type="project" value="UniProtKB-UniRule"/>
</dbReference>
<evidence type="ECO:0000256" key="1">
    <source>
        <dbReference type="ARBA" id="ARBA00004713"/>
    </source>
</evidence>
<dbReference type="PANTHER" id="PTHR42755">
    <property type="entry name" value="3-DEOXY-MANNO-OCTULOSONATE CYTIDYLYLTRANSFERASE"/>
    <property type="match status" value="1"/>
</dbReference>
<dbReference type="NCBIfam" id="NF004389">
    <property type="entry name" value="PRK05749.1-5"/>
    <property type="match status" value="1"/>
</dbReference>
<keyword evidence="9" id="KW-1003">Cell membrane</keyword>
<evidence type="ECO:0000313" key="12">
    <source>
        <dbReference type="Proteomes" id="UP000256514"/>
    </source>
</evidence>
<keyword evidence="9" id="KW-0472">Membrane</keyword>
<accession>A0A3D8IT66</accession>
<proteinExistence type="inferred from homology"/>
<name>A0A3D8IT66_9HELI</name>
<feature type="domain" description="3-deoxy-D-manno-octulosonic-acid transferase N-terminal" evidence="10">
    <location>
        <begin position="29"/>
        <end position="204"/>
    </location>
</feature>
<comment type="subcellular location">
    <subcellularLocation>
        <location evidence="9">Cell membrane</location>
    </subcellularLocation>
</comment>
<dbReference type="EC" id="2.4.99.12" evidence="2 9"/>
<evidence type="ECO:0000256" key="2">
    <source>
        <dbReference type="ARBA" id="ARBA00012621"/>
    </source>
</evidence>
<evidence type="ECO:0000259" key="10">
    <source>
        <dbReference type="Pfam" id="PF04413"/>
    </source>
</evidence>
<dbReference type="GO" id="GO:0005886">
    <property type="term" value="C:plasma membrane"/>
    <property type="evidence" value="ECO:0007669"/>
    <property type="project" value="UniProtKB-SubCell"/>
</dbReference>
<dbReference type="GO" id="GO:0009245">
    <property type="term" value="P:lipid A biosynthetic process"/>
    <property type="evidence" value="ECO:0007669"/>
    <property type="project" value="TreeGrafter"/>
</dbReference>
<dbReference type="Proteomes" id="UP000256514">
    <property type="component" value="Unassembled WGS sequence"/>
</dbReference>
<keyword evidence="12" id="KW-1185">Reference proteome</keyword>
<feature type="site" description="Transition state stabilizer" evidence="8">
    <location>
        <position position="127"/>
    </location>
</feature>
<evidence type="ECO:0000256" key="7">
    <source>
        <dbReference type="PIRSR" id="PIRSR639901-1"/>
    </source>
</evidence>
<comment type="caution">
    <text evidence="11">The sequence shown here is derived from an EMBL/GenBank/DDBJ whole genome shotgun (WGS) entry which is preliminary data.</text>
</comment>
<feature type="site" description="Transition state stabilizer" evidence="8">
    <location>
        <position position="203"/>
    </location>
</feature>
<evidence type="ECO:0000256" key="8">
    <source>
        <dbReference type="PIRSR" id="PIRSR639901-2"/>
    </source>
</evidence>
<comment type="function">
    <text evidence="9">Involved in lipopolysaccharide (LPS) biosynthesis. Catalyzes the transfer of 3-deoxy-D-manno-octulosonate (Kdo) residue(s) from CMP-Kdo to lipid IV(A), the tetraacyldisaccharide-1,4'-bisphosphate precursor of lipid A.</text>
</comment>
<keyword evidence="4 9" id="KW-0808">Transferase</keyword>
<comment type="catalytic activity">
    <reaction evidence="6 9">
        <text>lipid IVA (E. coli) + CMP-3-deoxy-beta-D-manno-octulosonate = alpha-Kdo-(2-&gt;6)-lipid IVA (E. coli) + CMP + H(+)</text>
        <dbReference type="Rhea" id="RHEA:28066"/>
        <dbReference type="ChEBI" id="CHEBI:15378"/>
        <dbReference type="ChEBI" id="CHEBI:58603"/>
        <dbReference type="ChEBI" id="CHEBI:60364"/>
        <dbReference type="ChEBI" id="CHEBI:60377"/>
        <dbReference type="ChEBI" id="CHEBI:85987"/>
        <dbReference type="EC" id="2.4.99.12"/>
    </reaction>
</comment>
<dbReference type="Gene3D" id="3.40.50.11720">
    <property type="entry name" value="3-Deoxy-D-manno-octulosonic-acid transferase, N-terminal domain"/>
    <property type="match status" value="1"/>
</dbReference>
<dbReference type="InterPro" id="IPR039901">
    <property type="entry name" value="Kdotransferase"/>
</dbReference>
<dbReference type="SUPFAM" id="SSF53756">
    <property type="entry name" value="UDP-Glycosyltransferase/glycogen phosphorylase"/>
    <property type="match status" value="1"/>
</dbReference>
<dbReference type="GO" id="GO:0043842">
    <property type="term" value="F:Kdo transferase activity"/>
    <property type="evidence" value="ECO:0007669"/>
    <property type="project" value="UniProtKB-EC"/>
</dbReference>
<dbReference type="Gene3D" id="3.40.50.2000">
    <property type="entry name" value="Glycogen Phosphorylase B"/>
    <property type="match status" value="1"/>
</dbReference>
<feature type="active site" description="Proton acceptor" evidence="7">
    <location>
        <position position="54"/>
    </location>
</feature>
<comment type="pathway">
    <text evidence="1 9">Bacterial outer membrane biogenesis; LPS core biosynthesis.</text>
</comment>
<sequence>MVLCIIVYIVCLPLLVASVLRKKHKDSLPQRFFGVHFKLPFKPQYWFHACSFGEVKSLEPIITALLEDSKQPLVLITTITHTGYAEANKLFKSKFPTQVCVKFLPFEIFLPLWRGKLKQLKSLVVMEAELWKMLFFIAKSRRAKTFLLNARISDKSHKNYERLKGFYKGIFENIDVVLAQSHKDKKRLQAIGARNVSVFGNLKMLNLPKVSKLYHKIAPLIILGASTHKGEEEIIIRSFLDFKRQYPDAQCILAPRHPERFQSVCEMLDKIGLAYERLSALGSELRGDIIVVDMLGELVNLYAVSDIVVLGGSFVPKVGGHNPLEPAFFQTRLISGVHIFNQQALFACVQNVKLIESTQLTQTLLGHENLAPARVDFRVNALEEIITLIK</sequence>
<evidence type="ECO:0000256" key="3">
    <source>
        <dbReference type="ARBA" id="ARBA00019077"/>
    </source>
</evidence>
<dbReference type="InterPro" id="IPR038107">
    <property type="entry name" value="Glycos_transf_N_sf"/>
</dbReference>
<organism evidence="11 12">
    <name type="scientific">Helicobacter equorum</name>
    <dbReference type="NCBI Taxonomy" id="361872"/>
    <lineage>
        <taxon>Bacteria</taxon>
        <taxon>Pseudomonadati</taxon>
        <taxon>Campylobacterota</taxon>
        <taxon>Epsilonproteobacteria</taxon>
        <taxon>Campylobacterales</taxon>
        <taxon>Helicobacteraceae</taxon>
        <taxon>Helicobacter</taxon>
    </lineage>
</organism>
<dbReference type="InterPro" id="IPR007507">
    <property type="entry name" value="Glycos_transf_N"/>
</dbReference>
<evidence type="ECO:0000256" key="6">
    <source>
        <dbReference type="ARBA" id="ARBA00049183"/>
    </source>
</evidence>
<evidence type="ECO:0000256" key="5">
    <source>
        <dbReference type="ARBA" id="ARBA00031445"/>
    </source>
</evidence>
<evidence type="ECO:0000313" key="11">
    <source>
        <dbReference type="EMBL" id="RDU68105.1"/>
    </source>
</evidence>
<protein>
    <recommendedName>
        <fullName evidence="3 9">3-deoxy-D-manno-octulosonic acid transferase</fullName>
        <shortName evidence="9">Kdo transferase</shortName>
        <ecNumber evidence="2 9">2.4.99.12</ecNumber>
    </recommendedName>
    <alternativeName>
        <fullName evidence="5 9">Lipid IV(A) 3-deoxy-D-manno-octulosonic acid transferase</fullName>
    </alternativeName>
</protein>
<dbReference type="OrthoDB" id="9789797at2"/>